<comment type="caution">
    <text evidence="4">The sequence shown here is derived from an EMBL/GenBank/DDBJ whole genome shotgun (WGS) entry which is preliminary data.</text>
</comment>
<evidence type="ECO:0000256" key="2">
    <source>
        <dbReference type="SAM" id="Phobius"/>
    </source>
</evidence>
<accession>A0A7J7GCQ9</accession>
<dbReference type="Proteomes" id="UP000593564">
    <property type="component" value="Unassembled WGS sequence"/>
</dbReference>
<dbReference type="Pfam" id="PF14416">
    <property type="entry name" value="PMR5N"/>
    <property type="match status" value="1"/>
</dbReference>
<dbReference type="GO" id="GO:0016413">
    <property type="term" value="F:O-acetyltransferase activity"/>
    <property type="evidence" value="ECO:0007669"/>
    <property type="project" value="InterPro"/>
</dbReference>
<keyword evidence="2" id="KW-1133">Transmembrane helix</keyword>
<dbReference type="GO" id="GO:0005794">
    <property type="term" value="C:Golgi apparatus"/>
    <property type="evidence" value="ECO:0007669"/>
    <property type="project" value="TreeGrafter"/>
</dbReference>
<sequence length="275" mass="31594">MAKPPPPPPPPTPTTEKPSLKNGSTSSSLSSLIRRSIAFPYGFGFAFAFLAFSIFSLLNNYYDSAISFNNRSHFSTVFSHFFFFPSSPQLPITRSNNNPPREDDIKGFQEEKTVMNNDGFLSNKQVKQQTKEEWLDSIDHCNLYNGSWVRDDDSYPLYEAGSCPHIDEQFNCFLNGRPDNKFENFRWQPNGCNIPRQDYNCSVEFFRSSFLVQEWEMAYTNGLKRATLRLDVMERSSDRYKSANVLIFNTGHWWTRGRTARGGISESNDDMGKVD</sequence>
<proteinExistence type="predicted"/>
<protein>
    <recommendedName>
        <fullName evidence="3">Trichome birefringence-like N-terminal domain-containing protein</fullName>
    </recommendedName>
</protein>
<gene>
    <name evidence="4" type="ORF">HYC85_024680</name>
</gene>
<dbReference type="InterPro" id="IPR025846">
    <property type="entry name" value="TBL_N"/>
</dbReference>
<evidence type="ECO:0000313" key="5">
    <source>
        <dbReference type="Proteomes" id="UP000593564"/>
    </source>
</evidence>
<dbReference type="PANTHER" id="PTHR32285">
    <property type="entry name" value="PROTEIN TRICHOME BIREFRINGENCE-LIKE 9-RELATED"/>
    <property type="match status" value="1"/>
</dbReference>
<keyword evidence="2" id="KW-0812">Transmembrane</keyword>
<reference evidence="4 5" key="2">
    <citation type="submission" date="2020-07" db="EMBL/GenBank/DDBJ databases">
        <title>Genome assembly of wild tea tree DASZ reveals pedigree and selection history of tea varieties.</title>
        <authorList>
            <person name="Zhang W."/>
        </authorList>
    </citation>
    <scope>NUCLEOTIDE SEQUENCE [LARGE SCALE GENOMIC DNA]</scope>
    <source>
        <strain evidence="5">cv. G240</strain>
        <tissue evidence="4">Leaf</tissue>
    </source>
</reference>
<dbReference type="EMBL" id="JACBKZ010000012">
    <property type="protein sequence ID" value="KAF5937174.1"/>
    <property type="molecule type" value="Genomic_DNA"/>
</dbReference>
<keyword evidence="2" id="KW-0472">Membrane</keyword>
<reference evidence="5" key="1">
    <citation type="journal article" date="2020" name="Nat. Commun.">
        <title>Genome assembly of wild tea tree DASZ reveals pedigree and selection history of tea varieties.</title>
        <authorList>
            <person name="Zhang W."/>
            <person name="Zhang Y."/>
            <person name="Qiu H."/>
            <person name="Guo Y."/>
            <person name="Wan H."/>
            <person name="Zhang X."/>
            <person name="Scossa F."/>
            <person name="Alseekh S."/>
            <person name="Zhang Q."/>
            <person name="Wang P."/>
            <person name="Xu L."/>
            <person name="Schmidt M.H."/>
            <person name="Jia X."/>
            <person name="Li D."/>
            <person name="Zhu A."/>
            <person name="Guo F."/>
            <person name="Chen W."/>
            <person name="Ni D."/>
            <person name="Usadel B."/>
            <person name="Fernie A.R."/>
            <person name="Wen W."/>
        </authorList>
    </citation>
    <scope>NUCLEOTIDE SEQUENCE [LARGE SCALE GENOMIC DNA]</scope>
    <source>
        <strain evidence="5">cv. G240</strain>
    </source>
</reference>
<feature type="region of interest" description="Disordered" evidence="1">
    <location>
        <begin position="1"/>
        <end position="27"/>
    </location>
</feature>
<name>A0A7J7GCQ9_CAMSI</name>
<evidence type="ECO:0000259" key="3">
    <source>
        <dbReference type="Pfam" id="PF14416"/>
    </source>
</evidence>
<dbReference type="PANTHER" id="PTHR32285:SF242">
    <property type="entry name" value="PMR5_CAS1P GDSL_SGNH-LIKE ACYL-ESTERASE FAMILY PROTEIN"/>
    <property type="match status" value="1"/>
</dbReference>
<feature type="domain" description="Trichome birefringence-like N-terminal" evidence="3">
    <location>
        <begin position="140"/>
        <end position="193"/>
    </location>
</feature>
<evidence type="ECO:0000256" key="1">
    <source>
        <dbReference type="SAM" id="MobiDB-lite"/>
    </source>
</evidence>
<feature type="transmembrane region" description="Helical" evidence="2">
    <location>
        <begin position="38"/>
        <end position="62"/>
    </location>
</feature>
<organism evidence="4 5">
    <name type="scientific">Camellia sinensis</name>
    <name type="common">Tea plant</name>
    <name type="synonym">Thea sinensis</name>
    <dbReference type="NCBI Taxonomy" id="4442"/>
    <lineage>
        <taxon>Eukaryota</taxon>
        <taxon>Viridiplantae</taxon>
        <taxon>Streptophyta</taxon>
        <taxon>Embryophyta</taxon>
        <taxon>Tracheophyta</taxon>
        <taxon>Spermatophyta</taxon>
        <taxon>Magnoliopsida</taxon>
        <taxon>eudicotyledons</taxon>
        <taxon>Gunneridae</taxon>
        <taxon>Pentapetalae</taxon>
        <taxon>asterids</taxon>
        <taxon>Ericales</taxon>
        <taxon>Theaceae</taxon>
        <taxon>Camellia</taxon>
    </lineage>
</organism>
<dbReference type="InterPro" id="IPR029962">
    <property type="entry name" value="TBL"/>
</dbReference>
<feature type="compositionally biased region" description="Pro residues" evidence="1">
    <location>
        <begin position="1"/>
        <end position="13"/>
    </location>
</feature>
<keyword evidence="5" id="KW-1185">Reference proteome</keyword>
<evidence type="ECO:0000313" key="4">
    <source>
        <dbReference type="EMBL" id="KAF5937174.1"/>
    </source>
</evidence>
<dbReference type="GO" id="GO:0016020">
    <property type="term" value="C:membrane"/>
    <property type="evidence" value="ECO:0007669"/>
    <property type="project" value="UniProtKB-SubCell"/>
</dbReference>
<dbReference type="AlphaFoldDB" id="A0A7J7GCQ9"/>